<dbReference type="Proteomes" id="UP000076727">
    <property type="component" value="Unassembled WGS sequence"/>
</dbReference>
<dbReference type="EMBL" id="KV429135">
    <property type="protein sequence ID" value="KZT64251.1"/>
    <property type="molecule type" value="Genomic_DNA"/>
</dbReference>
<gene>
    <name evidence="2" type="ORF">DAEQUDRAFT_815115</name>
</gene>
<organism evidence="2 3">
    <name type="scientific">Daedalea quercina L-15889</name>
    <dbReference type="NCBI Taxonomy" id="1314783"/>
    <lineage>
        <taxon>Eukaryota</taxon>
        <taxon>Fungi</taxon>
        <taxon>Dikarya</taxon>
        <taxon>Basidiomycota</taxon>
        <taxon>Agaricomycotina</taxon>
        <taxon>Agaricomycetes</taxon>
        <taxon>Polyporales</taxon>
        <taxon>Fomitopsis</taxon>
    </lineage>
</organism>
<evidence type="ECO:0000313" key="3">
    <source>
        <dbReference type="Proteomes" id="UP000076727"/>
    </source>
</evidence>
<protein>
    <recommendedName>
        <fullName evidence="1">FIST domain-containing protein</fullName>
    </recommendedName>
</protein>
<keyword evidence="3" id="KW-1185">Reference proteome</keyword>
<dbReference type="AlphaFoldDB" id="A0A165LCV9"/>
<dbReference type="Pfam" id="PF08495">
    <property type="entry name" value="FIST"/>
    <property type="match status" value="1"/>
</dbReference>
<proteinExistence type="predicted"/>
<dbReference type="SMART" id="SM00897">
    <property type="entry name" value="FIST"/>
    <property type="match status" value="1"/>
</dbReference>
<evidence type="ECO:0000313" key="2">
    <source>
        <dbReference type="EMBL" id="KZT64251.1"/>
    </source>
</evidence>
<accession>A0A165LCV9</accession>
<dbReference type="OrthoDB" id="10251508at2759"/>
<reference evidence="2 3" key="1">
    <citation type="journal article" date="2016" name="Mol. Biol. Evol.">
        <title>Comparative Genomics of Early-Diverging Mushroom-Forming Fungi Provides Insights into the Origins of Lignocellulose Decay Capabilities.</title>
        <authorList>
            <person name="Nagy L.G."/>
            <person name="Riley R."/>
            <person name="Tritt A."/>
            <person name="Adam C."/>
            <person name="Daum C."/>
            <person name="Floudas D."/>
            <person name="Sun H."/>
            <person name="Yadav J.S."/>
            <person name="Pangilinan J."/>
            <person name="Larsson K.H."/>
            <person name="Matsuura K."/>
            <person name="Barry K."/>
            <person name="Labutti K."/>
            <person name="Kuo R."/>
            <person name="Ohm R.A."/>
            <person name="Bhattacharya S.S."/>
            <person name="Shirouzu T."/>
            <person name="Yoshinaga Y."/>
            <person name="Martin F.M."/>
            <person name="Grigoriev I.V."/>
            <person name="Hibbett D.S."/>
        </authorList>
    </citation>
    <scope>NUCLEOTIDE SEQUENCE [LARGE SCALE GENOMIC DNA]</scope>
    <source>
        <strain evidence="2 3">L-15889</strain>
    </source>
</reference>
<sequence>MALHTSTVISRKVSDILSHISRIHLAFPDHIPLFSVSASSHLNADCLESLVSSINALSPRAVGCLSAPIPSSNPMLQASIACSVAIFHTAHATPFRSDIPGRNAPQVGRWHAFRKKDQGGFGSGETVQANAENVNWEDVWAKNVDVSPLPPGLQSIPVDEAHTVIYLSDDAPEGLSNSLQALPVATKMGLIASSTPFVTGRPYTLFHGGSVYSSGAVGLCIHSSPRPELYVNFPGLQALTPPMLVTESEGNLVLALDGKNPSRVLLSAIEARKNFSPADDQSAKLLKVMKDDLFFLGVLENNAEHGSSKICQVYHINSGDPSRGSLALESESAPSQGTKVQIYRSLAHAKPDMLSRYKHSSSGEGKLRRMVFAVAPSDLMPNESEEHAETLVLEDTFLTASENGFIMDRYDDDETKSERPWTCKAPGGVAELQWSYT</sequence>
<evidence type="ECO:0000259" key="1">
    <source>
        <dbReference type="SMART" id="SM00897"/>
    </source>
</evidence>
<feature type="domain" description="FIST" evidence="1">
    <location>
        <begin position="31"/>
        <end position="260"/>
    </location>
</feature>
<dbReference type="InterPro" id="IPR013702">
    <property type="entry name" value="FIST_domain_N"/>
</dbReference>
<name>A0A165LCV9_9APHY</name>